<evidence type="ECO:0000313" key="7">
    <source>
        <dbReference type="EMBL" id="BBX70809.1"/>
    </source>
</evidence>
<name>A0A7I7MHT5_9MYCO</name>
<evidence type="ECO:0000256" key="2">
    <source>
        <dbReference type="ARBA" id="ARBA00022723"/>
    </source>
</evidence>
<reference evidence="7 8" key="1">
    <citation type="journal article" date="2019" name="Emerg. Microbes Infect.">
        <title>Comprehensive subspecies identification of 175 nontuberculous mycobacteria species based on 7547 genomic profiles.</title>
        <authorList>
            <person name="Matsumoto Y."/>
            <person name="Kinjo T."/>
            <person name="Motooka D."/>
            <person name="Nabeya D."/>
            <person name="Jung N."/>
            <person name="Uechi K."/>
            <person name="Horii T."/>
            <person name="Iida T."/>
            <person name="Fujita J."/>
            <person name="Nakamura S."/>
        </authorList>
    </citation>
    <scope>NUCLEOTIDE SEQUENCE [LARGE SCALE GENOMIC DNA]</scope>
    <source>
        <strain evidence="7 8">JCM 13323</strain>
    </source>
</reference>
<dbReference type="RefSeq" id="WP_163724342.1">
    <property type="nucleotide sequence ID" value="NZ_AP022574.1"/>
</dbReference>
<dbReference type="InterPro" id="IPR034904">
    <property type="entry name" value="FSCA_dom_sf"/>
</dbReference>
<keyword evidence="1" id="KW-0001">2Fe-2S</keyword>
<feature type="domain" description="Rieske" evidence="6">
    <location>
        <begin position="202"/>
        <end position="306"/>
    </location>
</feature>
<evidence type="ECO:0000256" key="1">
    <source>
        <dbReference type="ARBA" id="ARBA00022714"/>
    </source>
</evidence>
<dbReference type="AlphaFoldDB" id="A0A7I7MHT5"/>
<dbReference type="Gene3D" id="2.102.10.10">
    <property type="entry name" value="Rieske [2Fe-2S] iron-sulphur domain"/>
    <property type="match status" value="1"/>
</dbReference>
<dbReference type="SUPFAM" id="SSF117916">
    <property type="entry name" value="Fe-S cluster assembly (FSCA) domain-like"/>
    <property type="match status" value="1"/>
</dbReference>
<evidence type="ECO:0000256" key="4">
    <source>
        <dbReference type="ARBA" id="ARBA00023014"/>
    </source>
</evidence>
<protein>
    <recommendedName>
        <fullName evidence="6">Rieske domain-containing protein</fullName>
    </recommendedName>
</protein>
<dbReference type="KEGG" id="mpsc:MPSYJ_42700"/>
<keyword evidence="3" id="KW-0408">Iron</keyword>
<gene>
    <name evidence="7" type="ORF">MPSYJ_42700</name>
</gene>
<dbReference type="EMBL" id="AP022574">
    <property type="protein sequence ID" value="BBX70809.1"/>
    <property type="molecule type" value="Genomic_DNA"/>
</dbReference>
<dbReference type="PROSITE" id="PS51296">
    <property type="entry name" value="RIESKE"/>
    <property type="match status" value="1"/>
</dbReference>
<keyword evidence="8" id="KW-1185">Reference proteome</keyword>
<dbReference type="PANTHER" id="PTHR11178">
    <property type="entry name" value="IRON-SULFUR CLUSTER SCAFFOLD PROTEIN NFU-RELATED"/>
    <property type="match status" value="1"/>
</dbReference>
<keyword evidence="2" id="KW-0479">Metal-binding</keyword>
<dbReference type="GO" id="GO:0005506">
    <property type="term" value="F:iron ion binding"/>
    <property type="evidence" value="ECO:0007669"/>
    <property type="project" value="InterPro"/>
</dbReference>
<dbReference type="Proteomes" id="UP000466514">
    <property type="component" value="Chromosome"/>
</dbReference>
<dbReference type="InterPro" id="IPR001075">
    <property type="entry name" value="NIF_FeS_clus_asmbl_NifU_C"/>
</dbReference>
<dbReference type="GO" id="GO:0051537">
    <property type="term" value="F:2 iron, 2 sulfur cluster binding"/>
    <property type="evidence" value="ECO:0007669"/>
    <property type="project" value="UniProtKB-KW"/>
</dbReference>
<dbReference type="InterPro" id="IPR017941">
    <property type="entry name" value="Rieske_2Fe-2S"/>
</dbReference>
<accession>A0A7I7MHT5</accession>
<dbReference type="GO" id="GO:0016705">
    <property type="term" value="F:oxidoreductase activity, acting on paired donors, with incorporation or reduction of molecular oxygen"/>
    <property type="evidence" value="ECO:0007669"/>
    <property type="project" value="UniProtKB-ARBA"/>
</dbReference>
<proteinExistence type="predicted"/>
<sequence length="317" mass="32850">MDPPGSSDPDVSVPDEHWRAAGDRIQALLDASASGGAAARERAEQLVREITDLYGAGLQRLLALAMRAAPDVGDDIAADDLVASLLLVHGLHPHPVERRIAAALDTVRPYLGSHGGDVHLLDVDGEVVRLQFSGSCRRCPSSAVTLELAVEDAVRAAAPEISSIEVVAQQSEKGTAAASAVISAESLLEHVRAGVHVPAAWHPVPTLSELAPGEVGGFRVAGTTVLACRVGDDVYAYQDRCGGCGESLAGAVLHRRMASADVVLRCPRCHAHFDVVHAGAPIDETPGGSAYLEPVPVLIRSGVLSVALPRSTAASVA</sequence>
<comment type="function">
    <text evidence="5">May be involved in the formation or repair of [Fe-S] clusters present in iron-sulfur proteins.</text>
</comment>
<evidence type="ECO:0000259" key="6">
    <source>
        <dbReference type="PROSITE" id="PS51296"/>
    </source>
</evidence>
<dbReference type="GO" id="GO:0016226">
    <property type="term" value="P:iron-sulfur cluster assembly"/>
    <property type="evidence" value="ECO:0007669"/>
    <property type="project" value="InterPro"/>
</dbReference>
<evidence type="ECO:0000313" key="8">
    <source>
        <dbReference type="Proteomes" id="UP000466514"/>
    </source>
</evidence>
<keyword evidence="4" id="KW-0411">Iron-sulfur</keyword>
<dbReference type="InterPro" id="IPR036922">
    <property type="entry name" value="Rieske_2Fe-2S_sf"/>
</dbReference>
<dbReference type="Pfam" id="PF01106">
    <property type="entry name" value="NifU"/>
    <property type="match status" value="1"/>
</dbReference>
<dbReference type="SUPFAM" id="SSF50022">
    <property type="entry name" value="ISP domain"/>
    <property type="match status" value="1"/>
</dbReference>
<evidence type="ECO:0000256" key="3">
    <source>
        <dbReference type="ARBA" id="ARBA00023004"/>
    </source>
</evidence>
<dbReference type="GO" id="GO:0004497">
    <property type="term" value="F:monooxygenase activity"/>
    <property type="evidence" value="ECO:0007669"/>
    <property type="project" value="UniProtKB-ARBA"/>
</dbReference>
<organism evidence="7 8">
    <name type="scientific">Mycolicibacterium psychrotolerans</name>
    <dbReference type="NCBI Taxonomy" id="216929"/>
    <lineage>
        <taxon>Bacteria</taxon>
        <taxon>Bacillati</taxon>
        <taxon>Actinomycetota</taxon>
        <taxon>Actinomycetes</taxon>
        <taxon>Mycobacteriales</taxon>
        <taxon>Mycobacteriaceae</taxon>
        <taxon>Mycolicibacterium</taxon>
    </lineage>
</organism>
<dbReference type="Gene3D" id="3.30.300.130">
    <property type="entry name" value="Fe-S cluster assembly (FSCA)"/>
    <property type="match status" value="1"/>
</dbReference>
<evidence type="ECO:0000256" key="5">
    <source>
        <dbReference type="ARBA" id="ARBA00049958"/>
    </source>
</evidence>